<dbReference type="EMBL" id="LXQA010013117">
    <property type="protein sequence ID" value="MCH87900.1"/>
    <property type="molecule type" value="Genomic_DNA"/>
</dbReference>
<reference evidence="2 3" key="1">
    <citation type="journal article" date="2018" name="Front. Plant Sci.">
        <title>Red Clover (Trifolium pratense) and Zigzag Clover (T. medium) - A Picture of Genomic Similarities and Differences.</title>
        <authorList>
            <person name="Dluhosova J."/>
            <person name="Istvanek J."/>
            <person name="Nedelnik J."/>
            <person name="Repkova J."/>
        </authorList>
    </citation>
    <scope>NUCLEOTIDE SEQUENCE [LARGE SCALE GENOMIC DNA]</scope>
    <source>
        <strain evidence="3">cv. 10/8</strain>
        <tissue evidence="2">Leaf</tissue>
    </source>
</reference>
<accession>A0A392MK80</accession>
<evidence type="ECO:0000313" key="3">
    <source>
        <dbReference type="Proteomes" id="UP000265520"/>
    </source>
</evidence>
<keyword evidence="3" id="KW-1185">Reference proteome</keyword>
<feature type="non-terminal residue" evidence="2">
    <location>
        <position position="57"/>
    </location>
</feature>
<name>A0A392MK80_9FABA</name>
<protein>
    <submittedName>
        <fullName evidence="2">Uncharacterized protein</fullName>
    </submittedName>
</protein>
<comment type="caution">
    <text evidence="2">The sequence shown here is derived from an EMBL/GenBank/DDBJ whole genome shotgun (WGS) entry which is preliminary data.</text>
</comment>
<feature type="compositionally biased region" description="Polar residues" evidence="1">
    <location>
        <begin position="1"/>
        <end position="17"/>
    </location>
</feature>
<gene>
    <name evidence="2" type="ORF">A2U01_0008781</name>
</gene>
<feature type="region of interest" description="Disordered" evidence="1">
    <location>
        <begin position="1"/>
        <end position="36"/>
    </location>
</feature>
<evidence type="ECO:0000256" key="1">
    <source>
        <dbReference type="SAM" id="MobiDB-lite"/>
    </source>
</evidence>
<dbReference type="Proteomes" id="UP000265520">
    <property type="component" value="Unassembled WGS sequence"/>
</dbReference>
<proteinExistence type="predicted"/>
<evidence type="ECO:0000313" key="2">
    <source>
        <dbReference type="EMBL" id="MCH87900.1"/>
    </source>
</evidence>
<organism evidence="2 3">
    <name type="scientific">Trifolium medium</name>
    <dbReference type="NCBI Taxonomy" id="97028"/>
    <lineage>
        <taxon>Eukaryota</taxon>
        <taxon>Viridiplantae</taxon>
        <taxon>Streptophyta</taxon>
        <taxon>Embryophyta</taxon>
        <taxon>Tracheophyta</taxon>
        <taxon>Spermatophyta</taxon>
        <taxon>Magnoliopsida</taxon>
        <taxon>eudicotyledons</taxon>
        <taxon>Gunneridae</taxon>
        <taxon>Pentapetalae</taxon>
        <taxon>rosids</taxon>
        <taxon>fabids</taxon>
        <taxon>Fabales</taxon>
        <taxon>Fabaceae</taxon>
        <taxon>Papilionoideae</taxon>
        <taxon>50 kb inversion clade</taxon>
        <taxon>NPAAA clade</taxon>
        <taxon>Hologalegina</taxon>
        <taxon>IRL clade</taxon>
        <taxon>Trifolieae</taxon>
        <taxon>Trifolium</taxon>
    </lineage>
</organism>
<sequence>MSTPRRSTKNRASNVPVQPQLLPIDISSDDDPADEGRYKWEQEVTPSIANLTKKRVL</sequence>
<dbReference type="AlphaFoldDB" id="A0A392MK80"/>